<organism evidence="3 4">
    <name type="scientific">Stentor coeruleus</name>
    <dbReference type="NCBI Taxonomy" id="5963"/>
    <lineage>
        <taxon>Eukaryota</taxon>
        <taxon>Sar</taxon>
        <taxon>Alveolata</taxon>
        <taxon>Ciliophora</taxon>
        <taxon>Postciliodesmatophora</taxon>
        <taxon>Heterotrichea</taxon>
        <taxon>Heterotrichida</taxon>
        <taxon>Stentoridae</taxon>
        <taxon>Stentor</taxon>
    </lineage>
</organism>
<feature type="coiled-coil region" evidence="1">
    <location>
        <begin position="165"/>
        <end position="192"/>
    </location>
</feature>
<evidence type="ECO:0000313" key="4">
    <source>
        <dbReference type="Proteomes" id="UP000187209"/>
    </source>
</evidence>
<evidence type="ECO:0000256" key="2">
    <source>
        <dbReference type="SAM" id="MobiDB-lite"/>
    </source>
</evidence>
<proteinExistence type="predicted"/>
<gene>
    <name evidence="3" type="ORF">SteCoe_38109</name>
</gene>
<dbReference type="AlphaFoldDB" id="A0A1R2ALU9"/>
<name>A0A1R2ALU9_9CILI</name>
<accession>A0A1R2ALU9</accession>
<evidence type="ECO:0000313" key="3">
    <source>
        <dbReference type="EMBL" id="OMJ65497.1"/>
    </source>
</evidence>
<sequence length="228" mass="25966">MESQRGLSRRGTAVSISKTHSNQNSHKTLTKNSKSISNLKESFIIPSTESHLSKIKDNYSRKLTLNPHHIIPNCEDCEVKSPKELASDVKKCIEELKEEAELYINSSKRNLKILGHHHKKIGFTVDGPDTRETELKDSFNTKTPSSSDNFDESKFGSQKLSKDDLTDIKDKIEFLMDKMQKSEEDAKIHQVENVKLKELIVGLEDKLEKISLFHEHVNVSCANKCEVF</sequence>
<dbReference type="Proteomes" id="UP000187209">
    <property type="component" value="Unassembled WGS sequence"/>
</dbReference>
<keyword evidence="4" id="KW-1185">Reference proteome</keyword>
<comment type="caution">
    <text evidence="3">The sequence shown here is derived from an EMBL/GenBank/DDBJ whole genome shotgun (WGS) entry which is preliminary data.</text>
</comment>
<dbReference type="EMBL" id="MPUH01002103">
    <property type="protein sequence ID" value="OMJ65497.1"/>
    <property type="molecule type" value="Genomic_DNA"/>
</dbReference>
<protein>
    <submittedName>
        <fullName evidence="3">Uncharacterized protein</fullName>
    </submittedName>
</protein>
<reference evidence="3 4" key="1">
    <citation type="submission" date="2016-11" db="EMBL/GenBank/DDBJ databases">
        <title>The macronuclear genome of Stentor coeruleus: a giant cell with tiny introns.</title>
        <authorList>
            <person name="Slabodnick M."/>
            <person name="Ruby J.G."/>
            <person name="Reiff S.B."/>
            <person name="Swart E.C."/>
            <person name="Gosai S."/>
            <person name="Prabakaran S."/>
            <person name="Witkowska E."/>
            <person name="Larue G.E."/>
            <person name="Fisher S."/>
            <person name="Freeman R.M."/>
            <person name="Gunawardena J."/>
            <person name="Chu W."/>
            <person name="Stover N.A."/>
            <person name="Gregory B.D."/>
            <person name="Nowacki M."/>
            <person name="Derisi J."/>
            <person name="Roy S.W."/>
            <person name="Marshall W.F."/>
            <person name="Sood P."/>
        </authorList>
    </citation>
    <scope>NUCLEOTIDE SEQUENCE [LARGE SCALE GENOMIC DNA]</scope>
    <source>
        <strain evidence="3">WM001</strain>
    </source>
</reference>
<feature type="region of interest" description="Disordered" evidence="2">
    <location>
        <begin position="1"/>
        <end position="33"/>
    </location>
</feature>
<evidence type="ECO:0000256" key="1">
    <source>
        <dbReference type="SAM" id="Coils"/>
    </source>
</evidence>
<keyword evidence="1" id="KW-0175">Coiled coil</keyword>
<feature type="compositionally biased region" description="Polar residues" evidence="2">
    <location>
        <begin position="14"/>
        <end position="33"/>
    </location>
</feature>